<evidence type="ECO:0000259" key="5">
    <source>
        <dbReference type="SMART" id="SM00849"/>
    </source>
</evidence>
<comment type="similarity">
    <text evidence="1">Belongs to the metallo-beta-lactamase superfamily.</text>
</comment>
<organism evidence="6 7">
    <name type="scientific">Bradyrhizobium australiense</name>
    <dbReference type="NCBI Taxonomy" id="2721161"/>
    <lineage>
        <taxon>Bacteria</taxon>
        <taxon>Pseudomonadati</taxon>
        <taxon>Pseudomonadota</taxon>
        <taxon>Alphaproteobacteria</taxon>
        <taxon>Hyphomicrobiales</taxon>
        <taxon>Nitrobacteraceae</taxon>
        <taxon>Bradyrhizobium</taxon>
    </lineage>
</organism>
<dbReference type="SUPFAM" id="SSF56281">
    <property type="entry name" value="Metallo-hydrolase/oxidoreductase"/>
    <property type="match status" value="1"/>
</dbReference>
<dbReference type="GO" id="GO:0016787">
    <property type="term" value="F:hydrolase activity"/>
    <property type="evidence" value="ECO:0007669"/>
    <property type="project" value="UniProtKB-KW"/>
</dbReference>
<dbReference type="Pfam" id="PF00753">
    <property type="entry name" value="Lactamase_B"/>
    <property type="match status" value="1"/>
</dbReference>
<dbReference type="AlphaFoldDB" id="A0A7Y4LXZ7"/>
<comment type="caution">
    <text evidence="6">The sequence shown here is derived from an EMBL/GenBank/DDBJ whole genome shotgun (WGS) entry which is preliminary data.</text>
</comment>
<name>A0A7Y4LXZ7_9BRAD</name>
<dbReference type="InterPro" id="IPR001279">
    <property type="entry name" value="Metallo-B-lactamas"/>
</dbReference>
<keyword evidence="7" id="KW-1185">Reference proteome</keyword>
<proteinExistence type="inferred from homology"/>
<dbReference type="EMBL" id="JAAVLX010000008">
    <property type="protein sequence ID" value="NOJ42764.1"/>
    <property type="molecule type" value="Genomic_DNA"/>
</dbReference>
<keyword evidence="3" id="KW-0378">Hydrolase</keyword>
<dbReference type="PANTHER" id="PTHR42978">
    <property type="entry name" value="QUORUM-QUENCHING LACTONASE YTNP-RELATED-RELATED"/>
    <property type="match status" value="1"/>
</dbReference>
<evidence type="ECO:0000256" key="3">
    <source>
        <dbReference type="ARBA" id="ARBA00022801"/>
    </source>
</evidence>
<evidence type="ECO:0000256" key="1">
    <source>
        <dbReference type="ARBA" id="ARBA00007749"/>
    </source>
</evidence>
<dbReference type="Gene3D" id="3.60.15.10">
    <property type="entry name" value="Ribonuclease Z/Hydroxyacylglutathione hydrolase-like"/>
    <property type="match status" value="1"/>
</dbReference>
<dbReference type="SMART" id="SM00849">
    <property type="entry name" value="Lactamase_B"/>
    <property type="match status" value="1"/>
</dbReference>
<keyword evidence="2" id="KW-0479">Metal-binding</keyword>
<evidence type="ECO:0000313" key="7">
    <source>
        <dbReference type="Proteomes" id="UP000544122"/>
    </source>
</evidence>
<dbReference type="InterPro" id="IPR036866">
    <property type="entry name" value="RibonucZ/Hydroxyglut_hydro"/>
</dbReference>
<dbReference type="InterPro" id="IPR051013">
    <property type="entry name" value="MBL_superfamily_lactonases"/>
</dbReference>
<dbReference type="Proteomes" id="UP000544122">
    <property type="component" value="Unassembled WGS sequence"/>
</dbReference>
<dbReference type="GO" id="GO:0046872">
    <property type="term" value="F:metal ion binding"/>
    <property type="evidence" value="ECO:0007669"/>
    <property type="project" value="UniProtKB-KW"/>
</dbReference>
<evidence type="ECO:0000256" key="2">
    <source>
        <dbReference type="ARBA" id="ARBA00022723"/>
    </source>
</evidence>
<protein>
    <submittedName>
        <fullName evidence="6">N-acyl homoserine lactonase family protein</fullName>
    </submittedName>
</protein>
<evidence type="ECO:0000313" key="6">
    <source>
        <dbReference type="EMBL" id="NOJ42764.1"/>
    </source>
</evidence>
<reference evidence="6 7" key="1">
    <citation type="submission" date="2020-03" db="EMBL/GenBank/DDBJ databases">
        <title>Bradyrhizobium diversity isolated from nodules of Indigofera sp.</title>
        <authorList>
            <person name="Klepa M."/>
            <person name="Helene L."/>
            <person name="Hungria M."/>
        </authorList>
    </citation>
    <scope>NUCLEOTIDE SEQUENCE [LARGE SCALE GENOMIC DNA]</scope>
    <source>
        <strain evidence="6 7">WSM 1791</strain>
    </source>
</reference>
<dbReference type="CDD" id="cd07729">
    <property type="entry name" value="AHL_lactonase_MBL-fold"/>
    <property type="match status" value="1"/>
</dbReference>
<accession>A0A7Y4LXZ7</accession>
<keyword evidence="4" id="KW-0862">Zinc</keyword>
<sequence>MVEVNVKRAIGLATVLLSVSYSVGVGHAQTGQPGVEKLYILNCGEGVAGDISRWSPGVNEGKSMDFVDNCYLIKHAQGWFLWDTGVTDAVAAMPGGLAPADPKAVHWRRPKTLTAQLDELGVKAADLKGMAVSHTHPDHVGNVEMFPATMLYVQKAEYEWPAANNQPRFKPEHPVTKLEGDRDVFGDGSVTILSTPGHTPGHQSLLVKLPKTGAVILSGDAVHFKANWDNRGVPTMNVSKDETLASMQKISDTLTKEKAQLWINHDKAQRDGLKMSPAFYD</sequence>
<feature type="domain" description="Metallo-beta-lactamase" evidence="5">
    <location>
        <begin position="67"/>
        <end position="265"/>
    </location>
</feature>
<dbReference type="PANTHER" id="PTHR42978:SF3">
    <property type="entry name" value="BLR3078 PROTEIN"/>
    <property type="match status" value="1"/>
</dbReference>
<dbReference type="RefSeq" id="WP_171581998.1">
    <property type="nucleotide sequence ID" value="NZ_JAAVLX010000008.1"/>
</dbReference>
<gene>
    <name evidence="6" type="ORF">HCN58_24815</name>
</gene>
<evidence type="ECO:0000256" key="4">
    <source>
        <dbReference type="ARBA" id="ARBA00022833"/>
    </source>
</evidence>